<dbReference type="PANTHER" id="PTHR43128:SF16">
    <property type="entry name" value="L-LACTATE DEHYDROGENASE"/>
    <property type="match status" value="1"/>
</dbReference>
<evidence type="ECO:0000256" key="2">
    <source>
        <dbReference type="ARBA" id="ARBA00023027"/>
    </source>
</evidence>
<feature type="binding site" evidence="4">
    <location>
        <position position="148"/>
    </location>
    <ligand>
        <name>NAD(+)</name>
        <dbReference type="ChEBI" id="CHEBI:57540"/>
    </ligand>
</feature>
<feature type="domain" description="Lactate/malate dehydrogenase C-terminal" evidence="7">
    <location>
        <begin position="198"/>
        <end position="354"/>
    </location>
</feature>
<proteinExistence type="inferred from homology"/>
<dbReference type="Pfam" id="PF00056">
    <property type="entry name" value="Ldh_1_N"/>
    <property type="match status" value="1"/>
</dbReference>
<evidence type="ECO:0000313" key="8">
    <source>
        <dbReference type="EMBL" id="KAH9644220.1"/>
    </source>
</evidence>
<dbReference type="Pfam" id="PF02866">
    <property type="entry name" value="Ldh_1_C"/>
    <property type="match status" value="1"/>
</dbReference>
<accession>A0A922MXF9</accession>
<dbReference type="PANTHER" id="PTHR43128">
    <property type="entry name" value="L-2-HYDROXYCARBOXYLATE DEHYDROGENASE (NAD(P)(+))"/>
    <property type="match status" value="1"/>
</dbReference>
<name>A0A922MXF9_SPOEX</name>
<feature type="active site" description="Proton acceptor" evidence="3">
    <location>
        <position position="228"/>
    </location>
</feature>
<dbReference type="Proteomes" id="UP000814243">
    <property type="component" value="Unassembled WGS sequence"/>
</dbReference>
<comment type="similarity">
    <text evidence="5">Belongs to the LDH/MDH superfamily.</text>
</comment>
<feature type="binding site" evidence="4">
    <location>
        <begin position="62"/>
        <end position="67"/>
    </location>
    <ligand>
        <name>NAD(+)</name>
        <dbReference type="ChEBI" id="CHEBI:57540"/>
    </ligand>
</feature>
<dbReference type="InterPro" id="IPR015955">
    <property type="entry name" value="Lactate_DH/Glyco_Ohase_4_C"/>
</dbReference>
<dbReference type="InterPro" id="IPR001557">
    <property type="entry name" value="L-lactate/malate_DH"/>
</dbReference>
<keyword evidence="1 5" id="KW-0560">Oxidoreductase</keyword>
<dbReference type="InterPro" id="IPR022383">
    <property type="entry name" value="Lactate/malate_DH_C"/>
</dbReference>
<dbReference type="GO" id="GO:0004459">
    <property type="term" value="F:L-lactate dehydrogenase (NAD+) activity"/>
    <property type="evidence" value="ECO:0007669"/>
    <property type="project" value="TreeGrafter"/>
</dbReference>
<dbReference type="InterPro" id="IPR036291">
    <property type="entry name" value="NAD(P)-bd_dom_sf"/>
</dbReference>
<dbReference type="EMBL" id="JACEFF010000098">
    <property type="protein sequence ID" value="KAH9644220.1"/>
    <property type="molecule type" value="Genomic_DNA"/>
</dbReference>
<keyword evidence="2 4" id="KW-0520">NAD</keyword>
<evidence type="ECO:0000256" key="5">
    <source>
        <dbReference type="RuleBase" id="RU003369"/>
    </source>
</evidence>
<dbReference type="Gene3D" id="3.40.50.720">
    <property type="entry name" value="NAD(P)-binding Rossmann-like Domain"/>
    <property type="match status" value="1"/>
</dbReference>
<evidence type="ECO:0000256" key="1">
    <source>
        <dbReference type="ARBA" id="ARBA00023002"/>
    </source>
</evidence>
<evidence type="ECO:0000256" key="3">
    <source>
        <dbReference type="PIRSR" id="PIRSR000102-1"/>
    </source>
</evidence>
<comment type="caution">
    <text evidence="8">The sequence shown here is derived from an EMBL/GenBank/DDBJ whole genome shotgun (WGS) entry which is preliminary data.</text>
</comment>
<feature type="binding site" evidence="4">
    <location>
        <position position="87"/>
    </location>
    <ligand>
        <name>NAD(+)</name>
        <dbReference type="ChEBI" id="CHEBI:57540"/>
    </ligand>
</feature>
<evidence type="ECO:0000256" key="4">
    <source>
        <dbReference type="PIRSR" id="PIRSR000102-3"/>
    </source>
</evidence>
<organism evidence="8 9">
    <name type="scientific">Spodoptera exigua</name>
    <name type="common">Beet armyworm</name>
    <name type="synonym">Noctua fulgens</name>
    <dbReference type="NCBI Taxonomy" id="7107"/>
    <lineage>
        <taxon>Eukaryota</taxon>
        <taxon>Metazoa</taxon>
        <taxon>Ecdysozoa</taxon>
        <taxon>Arthropoda</taxon>
        <taxon>Hexapoda</taxon>
        <taxon>Insecta</taxon>
        <taxon>Pterygota</taxon>
        <taxon>Neoptera</taxon>
        <taxon>Endopterygota</taxon>
        <taxon>Lepidoptera</taxon>
        <taxon>Glossata</taxon>
        <taxon>Ditrysia</taxon>
        <taxon>Noctuoidea</taxon>
        <taxon>Noctuidae</taxon>
        <taxon>Amphipyrinae</taxon>
        <taxon>Spodoptera</taxon>
    </lineage>
</organism>
<evidence type="ECO:0000259" key="6">
    <source>
        <dbReference type="Pfam" id="PF00056"/>
    </source>
</evidence>
<dbReference type="GO" id="GO:0006089">
    <property type="term" value="P:lactate metabolic process"/>
    <property type="evidence" value="ECO:0007669"/>
    <property type="project" value="TreeGrafter"/>
</dbReference>
<evidence type="ECO:0008006" key="10">
    <source>
        <dbReference type="Google" id="ProtNLM"/>
    </source>
</evidence>
<dbReference type="InterPro" id="IPR001236">
    <property type="entry name" value="Lactate/malate_DH_N"/>
</dbReference>
<sequence length="371" mass="40630">MAAYEKNAIFFLKKGVKYASTGIPPEPAGKVRLCKQFTTIGKALNSNADKFIEYGDKVTVVGIDDIGIAIVYTLLAQGITNNICMIDMNEEVLEGEHLDLQSSAFFLNNPKIVSSKDPCESRDSKVCIVTTGTFKGRDEDDLDYVTRNAGIARAIVTPLANYSPNAIFILASEPVDILCYVTWKLLGVPKNRIIGTGTLMDTARFRYLLSDKFGVSPDSCHAYIIGQHGPHFSVPVWSSVNVAGVLLKDLNPQIGSDKDPECWFELYNDAVNAENLVRNLKGCVTWSLALGVANICKCIFNNSNKILPVSTYVKGEHSIKDEVFLSLPCVVGANGVTNIIRQNLTEHETTVLRRGAENTAELQMATKKIIS</sequence>
<dbReference type="PRINTS" id="PR00086">
    <property type="entry name" value="LLDHDRGNASE"/>
</dbReference>
<dbReference type="PIRSF" id="PIRSF000102">
    <property type="entry name" value="Lac_mal_DH"/>
    <property type="match status" value="1"/>
</dbReference>
<evidence type="ECO:0000313" key="9">
    <source>
        <dbReference type="Proteomes" id="UP000814243"/>
    </source>
</evidence>
<reference evidence="8" key="1">
    <citation type="journal article" date="2021" name="G3 (Bethesda)">
        <title>Genome and transcriptome analysis of the beet armyworm Spodoptera exigua reveals targets for pest control. .</title>
        <authorList>
            <person name="Simon S."/>
            <person name="Breeschoten T."/>
            <person name="Jansen H.J."/>
            <person name="Dirks R.P."/>
            <person name="Schranz M.E."/>
            <person name="Ros V.I.D."/>
        </authorList>
    </citation>
    <scope>NUCLEOTIDE SEQUENCE</scope>
    <source>
        <strain evidence="8">TB_SE_WUR_2020</strain>
    </source>
</reference>
<dbReference type="SUPFAM" id="SSF56327">
    <property type="entry name" value="LDH C-terminal domain-like"/>
    <property type="match status" value="1"/>
</dbReference>
<dbReference type="SUPFAM" id="SSF51735">
    <property type="entry name" value="NAD(P)-binding Rossmann-fold domains"/>
    <property type="match status" value="1"/>
</dbReference>
<dbReference type="Gene3D" id="3.90.110.10">
    <property type="entry name" value="Lactate dehydrogenase/glycoside hydrolase, family 4, C-terminal"/>
    <property type="match status" value="1"/>
</dbReference>
<gene>
    <name evidence="8" type="ORF">HF086_008709</name>
</gene>
<dbReference type="AlphaFoldDB" id="A0A922MXF9"/>
<evidence type="ECO:0000259" key="7">
    <source>
        <dbReference type="Pfam" id="PF02866"/>
    </source>
</evidence>
<protein>
    <recommendedName>
        <fullName evidence="10">L-lactate dehydrogenase</fullName>
    </recommendedName>
</protein>
<feature type="domain" description="Lactate/malate dehydrogenase N-terminal" evidence="6">
    <location>
        <begin position="57"/>
        <end position="195"/>
    </location>
</feature>